<keyword evidence="10" id="KW-1185">Reference proteome</keyword>
<gene>
    <name evidence="9" type="ORF">BPA30113_00534</name>
</gene>
<evidence type="ECO:0000313" key="10">
    <source>
        <dbReference type="Proteomes" id="UP000494330"/>
    </source>
</evidence>
<dbReference type="RefSeq" id="WP_031396707.1">
    <property type="nucleotide sequence ID" value="NZ_CABVQD010000001.1"/>
</dbReference>
<keyword evidence="4" id="KW-0319">Glycerol metabolism</keyword>
<dbReference type="InterPro" id="IPR017946">
    <property type="entry name" value="PLC-like_Pdiesterase_TIM-brl"/>
</dbReference>
<dbReference type="SUPFAM" id="SSF51695">
    <property type="entry name" value="PLC-like phosphodiesterases"/>
    <property type="match status" value="1"/>
</dbReference>
<sequence>MLFKRPTALRCIPFACAAALLLAACGGDDLSADPTRPISAKVQVVGHRGASALRPEHTLASYRKAIEDGADVIEPDLVSTRDGVLVARHENEISGTTNVSTLPQFANRKATRTIDGTQLTGWFTEDFTLAELKTLRARERIPQVRPANTAYNDQFEIPTFDEIVALAKQMSAQTGRTIHLYPETKHPTYFQSIGLPLEDRLVDALLKDSYTARTATVYIQSFEVANLKAIRNRIKSSQPNWKLVQLMDEAGQRPYDFVKANDKRTYGDLSTRDGMREIATYANGVGPYKTSIITVAADGTLQQPTPYVRYAHEAGLVVHPYTFRPENNFLPASLKDSGTPAARNTAGSVREIQAYLRAGIDGFFTDDPAVGRTAVDTFKR</sequence>
<dbReference type="PANTHER" id="PTHR43620:SF7">
    <property type="entry name" value="GLYCEROPHOSPHODIESTER PHOSPHODIESTERASE GDPD5-RELATED"/>
    <property type="match status" value="1"/>
</dbReference>
<evidence type="ECO:0000256" key="2">
    <source>
        <dbReference type="ARBA" id="ARBA00012247"/>
    </source>
</evidence>
<dbReference type="Gene3D" id="3.20.20.190">
    <property type="entry name" value="Phosphatidylinositol (PI) phosphodiesterase"/>
    <property type="match status" value="1"/>
</dbReference>
<feature type="chain" id="PRO_5044425422" description="glycerophosphodiester phosphodiesterase" evidence="7">
    <location>
        <begin position="18"/>
        <end position="380"/>
    </location>
</feature>
<dbReference type="InterPro" id="IPR030395">
    <property type="entry name" value="GP_PDE_dom"/>
</dbReference>
<comment type="similarity">
    <text evidence="1">Belongs to the glycerophosphoryl diester phosphodiesterase family.</text>
</comment>
<dbReference type="EC" id="3.1.4.46" evidence="2"/>
<reference evidence="9 10" key="1">
    <citation type="submission" date="2019-09" db="EMBL/GenBank/DDBJ databases">
        <authorList>
            <person name="Depoorter E."/>
        </authorList>
    </citation>
    <scope>NUCLEOTIDE SEQUENCE [LARGE SCALE GENOMIC DNA]</scope>
    <source>
        <strain evidence="9">LMG 30113</strain>
    </source>
</reference>
<dbReference type="AlphaFoldDB" id="A0A6J5D6E0"/>
<evidence type="ECO:0000256" key="4">
    <source>
        <dbReference type="ARBA" id="ARBA00022798"/>
    </source>
</evidence>
<evidence type="ECO:0000259" key="8">
    <source>
        <dbReference type="PROSITE" id="PS51704"/>
    </source>
</evidence>
<dbReference type="GO" id="GO:0008889">
    <property type="term" value="F:glycerophosphodiester phosphodiesterase activity"/>
    <property type="evidence" value="ECO:0007669"/>
    <property type="project" value="UniProtKB-EC"/>
</dbReference>
<evidence type="ECO:0000313" key="9">
    <source>
        <dbReference type="EMBL" id="VWB17633.1"/>
    </source>
</evidence>
<dbReference type="CDD" id="cd08602">
    <property type="entry name" value="GDPD_ScGlpQ1_like"/>
    <property type="match status" value="1"/>
</dbReference>
<evidence type="ECO:0000256" key="6">
    <source>
        <dbReference type="ARBA" id="ARBA00047512"/>
    </source>
</evidence>
<dbReference type="Proteomes" id="UP000494330">
    <property type="component" value="Unassembled WGS sequence"/>
</dbReference>
<dbReference type="Pfam" id="PF03009">
    <property type="entry name" value="GDPD"/>
    <property type="match status" value="1"/>
</dbReference>
<keyword evidence="5" id="KW-0378">Hydrolase</keyword>
<evidence type="ECO:0000256" key="7">
    <source>
        <dbReference type="SAM" id="SignalP"/>
    </source>
</evidence>
<dbReference type="GO" id="GO:0006071">
    <property type="term" value="P:glycerol metabolic process"/>
    <property type="evidence" value="ECO:0007669"/>
    <property type="project" value="UniProtKB-KW"/>
</dbReference>
<evidence type="ECO:0000256" key="1">
    <source>
        <dbReference type="ARBA" id="ARBA00007277"/>
    </source>
</evidence>
<comment type="catalytic activity">
    <reaction evidence="6">
        <text>a sn-glycero-3-phosphodiester + H2O = an alcohol + sn-glycerol 3-phosphate + H(+)</text>
        <dbReference type="Rhea" id="RHEA:12969"/>
        <dbReference type="ChEBI" id="CHEBI:15377"/>
        <dbReference type="ChEBI" id="CHEBI:15378"/>
        <dbReference type="ChEBI" id="CHEBI:30879"/>
        <dbReference type="ChEBI" id="CHEBI:57597"/>
        <dbReference type="ChEBI" id="CHEBI:83408"/>
        <dbReference type="EC" id="3.1.4.46"/>
    </reaction>
</comment>
<keyword evidence="3 7" id="KW-0732">Signal</keyword>
<dbReference type="GO" id="GO:0006629">
    <property type="term" value="P:lipid metabolic process"/>
    <property type="evidence" value="ECO:0007669"/>
    <property type="project" value="InterPro"/>
</dbReference>
<dbReference type="EMBL" id="CABVQD010000001">
    <property type="protein sequence ID" value="VWB17633.1"/>
    <property type="molecule type" value="Genomic_DNA"/>
</dbReference>
<organism evidence="9 10">
    <name type="scientific">Burkholderia paludis</name>
    <dbReference type="NCBI Taxonomy" id="1506587"/>
    <lineage>
        <taxon>Bacteria</taxon>
        <taxon>Pseudomonadati</taxon>
        <taxon>Pseudomonadota</taxon>
        <taxon>Betaproteobacteria</taxon>
        <taxon>Burkholderiales</taxon>
        <taxon>Burkholderiaceae</taxon>
        <taxon>Burkholderia</taxon>
        <taxon>Burkholderia cepacia complex</taxon>
    </lineage>
</organism>
<protein>
    <recommendedName>
        <fullName evidence="2">glycerophosphodiester phosphodiesterase</fullName>
        <ecNumber evidence="2">3.1.4.46</ecNumber>
    </recommendedName>
</protein>
<name>A0A6J5D6E0_9BURK</name>
<dbReference type="GO" id="GO:0042597">
    <property type="term" value="C:periplasmic space"/>
    <property type="evidence" value="ECO:0007669"/>
    <property type="project" value="TreeGrafter"/>
</dbReference>
<feature type="signal peptide" evidence="7">
    <location>
        <begin position="1"/>
        <end position="17"/>
    </location>
</feature>
<feature type="domain" description="GP-PDE" evidence="8">
    <location>
        <begin position="42"/>
        <end position="375"/>
    </location>
</feature>
<evidence type="ECO:0000256" key="3">
    <source>
        <dbReference type="ARBA" id="ARBA00022729"/>
    </source>
</evidence>
<dbReference type="PANTHER" id="PTHR43620">
    <property type="entry name" value="GLYCEROPHOSPHORYL DIESTER PHOSPHODIESTERASE"/>
    <property type="match status" value="1"/>
</dbReference>
<evidence type="ECO:0000256" key="5">
    <source>
        <dbReference type="ARBA" id="ARBA00022801"/>
    </source>
</evidence>
<dbReference type="PROSITE" id="PS51257">
    <property type="entry name" value="PROKAR_LIPOPROTEIN"/>
    <property type="match status" value="1"/>
</dbReference>
<dbReference type="PROSITE" id="PS51704">
    <property type="entry name" value="GP_PDE"/>
    <property type="match status" value="1"/>
</dbReference>
<accession>A0A6J5D6E0</accession>
<proteinExistence type="inferred from homology"/>